<feature type="binding site" evidence="1">
    <location>
        <position position="161"/>
    </location>
    <ligand>
        <name>Zn(2+)</name>
        <dbReference type="ChEBI" id="CHEBI:29105"/>
    </ligand>
</feature>
<dbReference type="InterPro" id="IPR005019">
    <property type="entry name" value="Adenine_glyco"/>
</dbReference>
<sequence length="178" mass="20317">MIYHDLEWGVPVRSEQQLFENLCLEIFQAGLTWETVLKYRSGLRAAFYEFDVARIATMSVQSQGQLYANPTIIKNRAKIDAVVENARVLAALHDLDWSLVRLFWAQVHDTPLDHHLQPGENPAIKLFVDTVSQTLKLLGFKRIGPRTVYSTMQASGMVNDHFQTCYRHQELSLGGETI</sequence>
<feature type="binding site" evidence="1">
    <location>
        <position position="4"/>
    </location>
    <ligand>
        <name>Zn(2+)</name>
        <dbReference type="ChEBI" id="CHEBI:29105"/>
    </ligand>
</feature>
<dbReference type="GO" id="GO:0046872">
    <property type="term" value="F:metal ion binding"/>
    <property type="evidence" value="ECO:0007669"/>
    <property type="project" value="UniProtKB-KW"/>
</dbReference>
<name>A0A0R1HZ73_9LACO</name>
<proteinExistence type="predicted"/>
<protein>
    <submittedName>
        <fullName evidence="2">DNA-3-methyladenine glycosylase I</fullName>
    </submittedName>
</protein>
<dbReference type="InterPro" id="IPR052891">
    <property type="entry name" value="DNA-3mA_glycosylase"/>
</dbReference>
<dbReference type="GO" id="GO:0006284">
    <property type="term" value="P:base-excision repair"/>
    <property type="evidence" value="ECO:0007669"/>
    <property type="project" value="InterPro"/>
</dbReference>
<dbReference type="AlphaFoldDB" id="A0A0R1HZ73"/>
<dbReference type="InterPro" id="IPR011257">
    <property type="entry name" value="DNA_glycosylase"/>
</dbReference>
<keyword evidence="3" id="KW-1185">Reference proteome</keyword>
<gene>
    <name evidence="2" type="ORF">FC96_GL001986</name>
</gene>
<dbReference type="PANTHER" id="PTHR30037">
    <property type="entry name" value="DNA-3-METHYLADENINE GLYCOSYLASE 1"/>
    <property type="match status" value="1"/>
</dbReference>
<dbReference type="GO" id="GO:0008725">
    <property type="term" value="F:DNA-3-methyladenine glycosylase activity"/>
    <property type="evidence" value="ECO:0007669"/>
    <property type="project" value="InterPro"/>
</dbReference>
<organism evidence="2 3">
    <name type="scientific">Secundilactobacillus kimchicus JCM 15530</name>
    <dbReference type="NCBI Taxonomy" id="1302272"/>
    <lineage>
        <taxon>Bacteria</taxon>
        <taxon>Bacillati</taxon>
        <taxon>Bacillota</taxon>
        <taxon>Bacilli</taxon>
        <taxon>Lactobacillales</taxon>
        <taxon>Lactobacillaceae</taxon>
        <taxon>Secundilactobacillus</taxon>
    </lineage>
</organism>
<dbReference type="SUPFAM" id="SSF48150">
    <property type="entry name" value="DNA-glycosylase"/>
    <property type="match status" value="1"/>
</dbReference>
<reference evidence="2 3" key="1">
    <citation type="journal article" date="2015" name="Genome Announc.">
        <title>Expanding the biotechnology potential of lactobacilli through comparative genomics of 213 strains and associated genera.</title>
        <authorList>
            <person name="Sun Z."/>
            <person name="Harris H.M."/>
            <person name="McCann A."/>
            <person name="Guo C."/>
            <person name="Argimon S."/>
            <person name="Zhang W."/>
            <person name="Yang X."/>
            <person name="Jeffery I.B."/>
            <person name="Cooney J.C."/>
            <person name="Kagawa T.F."/>
            <person name="Liu W."/>
            <person name="Song Y."/>
            <person name="Salvetti E."/>
            <person name="Wrobel A."/>
            <person name="Rasinkangas P."/>
            <person name="Parkhill J."/>
            <person name="Rea M.C."/>
            <person name="O'Sullivan O."/>
            <person name="Ritari J."/>
            <person name="Douillard F.P."/>
            <person name="Paul Ross R."/>
            <person name="Yang R."/>
            <person name="Briner A.E."/>
            <person name="Felis G.E."/>
            <person name="de Vos W.M."/>
            <person name="Barrangou R."/>
            <person name="Klaenhammer T.R."/>
            <person name="Caufield P.W."/>
            <person name="Cui Y."/>
            <person name="Zhang H."/>
            <person name="O'Toole P.W."/>
        </authorList>
    </citation>
    <scope>NUCLEOTIDE SEQUENCE [LARGE SCALE GENOMIC DNA]</scope>
    <source>
        <strain evidence="2 3">JCM 15530</strain>
    </source>
</reference>
<feature type="binding site" evidence="1">
    <location>
        <position position="165"/>
    </location>
    <ligand>
        <name>Zn(2+)</name>
        <dbReference type="ChEBI" id="CHEBI:29105"/>
    </ligand>
</feature>
<dbReference type="PANTHER" id="PTHR30037:SF4">
    <property type="entry name" value="DNA-3-METHYLADENINE GLYCOSYLASE I"/>
    <property type="match status" value="1"/>
</dbReference>
<dbReference type="STRING" id="1302272.FC96_GL001986"/>
<accession>A0A0R1HZ73</accession>
<dbReference type="EMBL" id="AZCX01000004">
    <property type="protein sequence ID" value="KRK48247.1"/>
    <property type="molecule type" value="Genomic_DNA"/>
</dbReference>
<evidence type="ECO:0000313" key="3">
    <source>
        <dbReference type="Proteomes" id="UP000050911"/>
    </source>
</evidence>
<keyword evidence="1" id="KW-0862">Zinc</keyword>
<keyword evidence="1" id="KW-0479">Metal-binding</keyword>
<dbReference type="PATRIC" id="fig|1302272.5.peg.2026"/>
<evidence type="ECO:0000256" key="1">
    <source>
        <dbReference type="PIRSR" id="PIRSR605019-1"/>
    </source>
</evidence>
<dbReference type="Pfam" id="PF03352">
    <property type="entry name" value="Adenine_glyco"/>
    <property type="match status" value="1"/>
</dbReference>
<evidence type="ECO:0000313" key="2">
    <source>
        <dbReference type="EMBL" id="KRK48247.1"/>
    </source>
</evidence>
<dbReference type="Gene3D" id="1.10.340.30">
    <property type="entry name" value="Hypothetical protein, domain 2"/>
    <property type="match status" value="1"/>
</dbReference>
<comment type="caution">
    <text evidence="2">The sequence shown here is derived from an EMBL/GenBank/DDBJ whole genome shotgun (WGS) entry which is preliminary data.</text>
</comment>
<dbReference type="Proteomes" id="UP000050911">
    <property type="component" value="Unassembled WGS sequence"/>
</dbReference>